<dbReference type="GO" id="GO:0006612">
    <property type="term" value="P:protein targeting to membrane"/>
    <property type="evidence" value="ECO:0007669"/>
    <property type="project" value="TreeGrafter"/>
</dbReference>
<dbReference type="CDD" id="cd09917">
    <property type="entry name" value="F-box_SF"/>
    <property type="match status" value="1"/>
</dbReference>
<dbReference type="Proteomes" id="UP000044602">
    <property type="component" value="Unassembled WGS sequence"/>
</dbReference>
<gene>
    <name evidence="8" type="ORF">BN1708_008575</name>
</gene>
<name>A0A0G4N5B5_VERLO</name>
<comment type="subcellular location">
    <subcellularLocation>
        <location evidence="1">Endosome</location>
    </subcellularLocation>
</comment>
<dbReference type="InterPro" id="IPR001810">
    <property type="entry name" value="F-box_dom"/>
</dbReference>
<evidence type="ECO:0000259" key="7">
    <source>
        <dbReference type="PROSITE" id="PS50181"/>
    </source>
</evidence>
<evidence type="ECO:0000256" key="6">
    <source>
        <dbReference type="SAM" id="MobiDB-lite"/>
    </source>
</evidence>
<dbReference type="PROSITE" id="PS50181">
    <property type="entry name" value="FBOX"/>
    <property type="match status" value="1"/>
</dbReference>
<dbReference type="InterPro" id="IPR036047">
    <property type="entry name" value="F-box-like_dom_sf"/>
</dbReference>
<feature type="region of interest" description="Disordered" evidence="6">
    <location>
        <begin position="1"/>
        <end position="77"/>
    </location>
</feature>
<keyword evidence="4" id="KW-0967">Endosome</keyword>
<evidence type="ECO:0000256" key="1">
    <source>
        <dbReference type="ARBA" id="ARBA00004177"/>
    </source>
</evidence>
<sequence>MITNSAMQDPPPPVPPPKPGSHDPSRLNTPVTPLSRSITPSQGATAAEGHASSGWQPATRHDPMRTTSSTVDPGDQWLPGILQDKSKQELAEILASPKLLEALTHSVDTIQPSLAESHQALHAMLGENLQLAARLADLEARLTHQRSTTQAQLLSTHALERQWRQKQTDMDHALSPFAPAALYQRLGQGVHEQATVCHAMEESFLEGQADGAFASEREALDWVRADDDQHHRLTSVPPLCLLSRSALLAIMDPPHITEFASERYFNKLNQLHEPSPTDDGPHAGPSVALASLSTPAPPSESTFILPLRTSKAADSDHDTPRPTDQKQKSRFFSLRSKVSLLQKSVPAQHLQSPSRHQKAATAEPASQPFDHLFLALPTELQIQIVSALPLADILNLRRVSKTWHTLISLNEAPIVRHHLDHHIPAYALRLYPANEPTKVTFHHLCGLWHRLHVAAKLSFLMCEWITKEIFLRTTDAQRKEFAPSHERMRRRLIPLLFTIFHFFETYRKLHLEHIFEHGGHGLLHEPYTLNPIEARIMNLYDDQTLLRVHQVFPLVVSSFCRRLRPPSYVGRVERSLRGYLREKPADEVHVAILCLGGLRQVERLWEIKGYNSRRGAVDSWYNDITTPPPEPTSKPRRGLRALGRKKSNACVKDAPRSSLEGRDARRGSGGSFEDVSLSTLESGLVFNTSLSAGMPMEMLGHDNVRRLLPDLPNLQQIWLTTAEALILDRSIVERPQDIKRNAQVMLDLIKDDGIEEEDEWWYGRGTPESVRPPLEAIEEDLDEGV</sequence>
<dbReference type="PANTHER" id="PTHR13678">
    <property type="entry name" value="VACUOLAR PROTEIN SORTING-ASSOCIATED PROTEIN 37"/>
    <property type="match status" value="1"/>
</dbReference>
<feature type="region of interest" description="Disordered" evidence="6">
    <location>
        <begin position="622"/>
        <end position="672"/>
    </location>
</feature>
<evidence type="ECO:0000256" key="4">
    <source>
        <dbReference type="ARBA" id="ARBA00022753"/>
    </source>
</evidence>
<dbReference type="Gene3D" id="1.20.1280.50">
    <property type="match status" value="1"/>
</dbReference>
<feature type="region of interest" description="Disordered" evidence="6">
    <location>
        <begin position="270"/>
        <end position="329"/>
    </location>
</feature>
<feature type="compositionally biased region" description="Acidic residues" evidence="6">
    <location>
        <begin position="776"/>
        <end position="785"/>
    </location>
</feature>
<feature type="compositionally biased region" description="Basic residues" evidence="6">
    <location>
        <begin position="634"/>
        <end position="647"/>
    </location>
</feature>
<dbReference type="EMBL" id="CVQH01027083">
    <property type="protein sequence ID" value="CRK41776.1"/>
    <property type="molecule type" value="Genomic_DNA"/>
</dbReference>
<dbReference type="Pfam" id="PF12937">
    <property type="entry name" value="F-box-like"/>
    <property type="match status" value="1"/>
</dbReference>
<dbReference type="InterPro" id="IPR009851">
    <property type="entry name" value="Mod_r"/>
</dbReference>
<dbReference type="SMART" id="SM00256">
    <property type="entry name" value="FBOX"/>
    <property type="match status" value="1"/>
</dbReference>
<dbReference type="PANTHER" id="PTHR13678:SF2">
    <property type="entry name" value="VACUOLAR PROTEIN SORTING-ASSOCIATED PROTEIN 37A"/>
    <property type="match status" value="1"/>
</dbReference>
<evidence type="ECO:0000313" key="9">
    <source>
        <dbReference type="Proteomes" id="UP000044602"/>
    </source>
</evidence>
<feature type="compositionally biased region" description="Basic and acidic residues" evidence="6">
    <location>
        <begin position="653"/>
        <end position="666"/>
    </location>
</feature>
<evidence type="ECO:0000256" key="5">
    <source>
        <dbReference type="ARBA" id="ARBA00022927"/>
    </source>
</evidence>
<dbReference type="STRING" id="100787.A0A0G4N5B5"/>
<feature type="domain" description="F-box" evidence="7">
    <location>
        <begin position="370"/>
        <end position="407"/>
    </location>
</feature>
<dbReference type="Pfam" id="PF07200">
    <property type="entry name" value="Mod_r"/>
    <property type="match status" value="1"/>
</dbReference>
<dbReference type="AlphaFoldDB" id="A0A0G4N5B5"/>
<feature type="compositionally biased region" description="Pro residues" evidence="6">
    <location>
        <begin position="9"/>
        <end position="19"/>
    </location>
</feature>
<evidence type="ECO:0000256" key="3">
    <source>
        <dbReference type="ARBA" id="ARBA00022448"/>
    </source>
</evidence>
<evidence type="ECO:0000313" key="8">
    <source>
        <dbReference type="EMBL" id="CRK41776.1"/>
    </source>
</evidence>
<keyword evidence="5" id="KW-0653">Protein transport</keyword>
<dbReference type="GO" id="GO:0000813">
    <property type="term" value="C:ESCRT I complex"/>
    <property type="evidence" value="ECO:0007669"/>
    <property type="project" value="UniProtKB-ARBA"/>
</dbReference>
<feature type="region of interest" description="Disordered" evidence="6">
    <location>
        <begin position="761"/>
        <end position="785"/>
    </location>
</feature>
<proteinExistence type="inferred from homology"/>
<keyword evidence="3" id="KW-0813">Transport</keyword>
<feature type="compositionally biased region" description="Polar residues" evidence="6">
    <location>
        <begin position="291"/>
        <end position="302"/>
    </location>
</feature>
<feature type="compositionally biased region" description="Polar residues" evidence="6">
    <location>
        <begin position="26"/>
        <end position="44"/>
    </location>
</feature>
<dbReference type="GO" id="GO:0006623">
    <property type="term" value="P:protein targeting to vacuole"/>
    <property type="evidence" value="ECO:0007669"/>
    <property type="project" value="TreeGrafter"/>
</dbReference>
<reference evidence="8 9" key="1">
    <citation type="submission" date="2015-05" db="EMBL/GenBank/DDBJ databases">
        <authorList>
            <person name="Wang D.B."/>
            <person name="Wang M."/>
        </authorList>
    </citation>
    <scope>NUCLEOTIDE SEQUENCE [LARGE SCALE GENOMIC DNA]</scope>
    <source>
        <strain evidence="8">VL1</strain>
    </source>
</reference>
<dbReference type="GO" id="GO:0043162">
    <property type="term" value="P:ubiquitin-dependent protein catabolic process via the multivesicular body sorting pathway"/>
    <property type="evidence" value="ECO:0007669"/>
    <property type="project" value="TreeGrafter"/>
</dbReference>
<feature type="compositionally biased region" description="Basic and acidic residues" evidence="6">
    <location>
        <begin position="311"/>
        <end position="327"/>
    </location>
</feature>
<comment type="similarity">
    <text evidence="2">Belongs to the VPS37 family.</text>
</comment>
<evidence type="ECO:0000256" key="2">
    <source>
        <dbReference type="ARBA" id="ARBA00007617"/>
    </source>
</evidence>
<accession>A0A0G4N5B5</accession>
<keyword evidence="9" id="KW-1185">Reference proteome</keyword>
<protein>
    <recommendedName>
        <fullName evidence="7">F-box domain-containing protein</fullName>
    </recommendedName>
</protein>
<dbReference type="SUPFAM" id="SSF81383">
    <property type="entry name" value="F-box domain"/>
    <property type="match status" value="1"/>
</dbReference>
<organism evidence="8 9">
    <name type="scientific">Verticillium longisporum</name>
    <name type="common">Verticillium dahliae var. longisporum</name>
    <dbReference type="NCBI Taxonomy" id="100787"/>
    <lineage>
        <taxon>Eukaryota</taxon>
        <taxon>Fungi</taxon>
        <taxon>Dikarya</taxon>
        <taxon>Ascomycota</taxon>
        <taxon>Pezizomycotina</taxon>
        <taxon>Sordariomycetes</taxon>
        <taxon>Hypocreomycetidae</taxon>
        <taxon>Glomerellales</taxon>
        <taxon>Plectosphaerellaceae</taxon>
        <taxon>Verticillium</taxon>
    </lineage>
</organism>